<dbReference type="EMBL" id="VSRR010001929">
    <property type="protein sequence ID" value="MPC28532.1"/>
    <property type="molecule type" value="Genomic_DNA"/>
</dbReference>
<name>A0A5B7E3C9_PORTR</name>
<gene>
    <name evidence="2" type="ORF">E2C01_021740</name>
</gene>
<protein>
    <submittedName>
        <fullName evidence="2">Uncharacterized protein</fullName>
    </submittedName>
</protein>
<comment type="caution">
    <text evidence="2">The sequence shown here is derived from an EMBL/GenBank/DDBJ whole genome shotgun (WGS) entry which is preliminary data.</text>
</comment>
<evidence type="ECO:0000313" key="2">
    <source>
        <dbReference type="EMBL" id="MPC28532.1"/>
    </source>
</evidence>
<dbReference type="AlphaFoldDB" id="A0A5B7E3C9"/>
<organism evidence="2 3">
    <name type="scientific">Portunus trituberculatus</name>
    <name type="common">Swimming crab</name>
    <name type="synonym">Neptunus trituberculatus</name>
    <dbReference type="NCBI Taxonomy" id="210409"/>
    <lineage>
        <taxon>Eukaryota</taxon>
        <taxon>Metazoa</taxon>
        <taxon>Ecdysozoa</taxon>
        <taxon>Arthropoda</taxon>
        <taxon>Crustacea</taxon>
        <taxon>Multicrustacea</taxon>
        <taxon>Malacostraca</taxon>
        <taxon>Eumalacostraca</taxon>
        <taxon>Eucarida</taxon>
        <taxon>Decapoda</taxon>
        <taxon>Pleocyemata</taxon>
        <taxon>Brachyura</taxon>
        <taxon>Eubrachyura</taxon>
        <taxon>Portunoidea</taxon>
        <taxon>Portunidae</taxon>
        <taxon>Portuninae</taxon>
        <taxon>Portunus</taxon>
    </lineage>
</organism>
<evidence type="ECO:0000313" key="3">
    <source>
        <dbReference type="Proteomes" id="UP000324222"/>
    </source>
</evidence>
<proteinExistence type="predicted"/>
<dbReference type="Proteomes" id="UP000324222">
    <property type="component" value="Unassembled WGS sequence"/>
</dbReference>
<feature type="region of interest" description="Disordered" evidence="1">
    <location>
        <begin position="1"/>
        <end position="32"/>
    </location>
</feature>
<evidence type="ECO:0000256" key="1">
    <source>
        <dbReference type="SAM" id="MobiDB-lite"/>
    </source>
</evidence>
<keyword evidence="3" id="KW-1185">Reference proteome</keyword>
<sequence>MWQSCGGEGRRDSPPLPPSRPHASPEGLQRPSWATKGIINNLIYKYCDKRAGPQELRRWGGVRITHDTGSHETEMKC</sequence>
<reference evidence="2 3" key="1">
    <citation type="submission" date="2019-05" db="EMBL/GenBank/DDBJ databases">
        <title>Another draft genome of Portunus trituberculatus and its Hox gene families provides insights of decapod evolution.</title>
        <authorList>
            <person name="Jeong J.-H."/>
            <person name="Song I."/>
            <person name="Kim S."/>
            <person name="Choi T."/>
            <person name="Kim D."/>
            <person name="Ryu S."/>
            <person name="Kim W."/>
        </authorList>
    </citation>
    <scope>NUCLEOTIDE SEQUENCE [LARGE SCALE GENOMIC DNA]</scope>
    <source>
        <tissue evidence="2">Muscle</tissue>
    </source>
</reference>
<accession>A0A5B7E3C9</accession>